<gene>
    <name evidence="1" type="ORF">MJ923_20585</name>
</gene>
<name>A0AAJ1FD94_9GAMM</name>
<comment type="caution">
    <text evidence="1">The sequence shown here is derived from an EMBL/GenBank/DDBJ whole genome shotgun (WGS) entry which is preliminary data.</text>
</comment>
<dbReference type="AlphaFoldDB" id="A0AAJ1FD94"/>
<proteinExistence type="predicted"/>
<dbReference type="Proteomes" id="UP001297581">
    <property type="component" value="Unassembled WGS sequence"/>
</dbReference>
<keyword evidence="2" id="KW-1185">Reference proteome</keyword>
<organism evidence="1 2">
    <name type="scientific">Shewanella zhuhaiensis</name>
    <dbReference type="NCBI Taxonomy" id="2919576"/>
    <lineage>
        <taxon>Bacteria</taxon>
        <taxon>Pseudomonadati</taxon>
        <taxon>Pseudomonadota</taxon>
        <taxon>Gammaproteobacteria</taxon>
        <taxon>Alteromonadales</taxon>
        <taxon>Shewanellaceae</taxon>
        <taxon>Shewanella</taxon>
    </lineage>
</organism>
<evidence type="ECO:0000313" key="1">
    <source>
        <dbReference type="EMBL" id="MCH4296705.1"/>
    </source>
</evidence>
<sequence>MKKIFVYGFKGVFSGDSSYEYRFPEEGKELKAILLLAQRGNTEDFELASREIELYGFKDISDLRGAELKVESLNSPSGVKFQPYYEEALEQGSSLAVY</sequence>
<evidence type="ECO:0000313" key="2">
    <source>
        <dbReference type="Proteomes" id="UP001297581"/>
    </source>
</evidence>
<protein>
    <submittedName>
        <fullName evidence="1">Uncharacterized protein</fullName>
    </submittedName>
</protein>
<accession>A0AAJ1FD94</accession>
<reference evidence="1 2" key="1">
    <citation type="submission" date="2022-02" db="EMBL/GenBank/DDBJ databases">
        <title>The genome sequence of Shewanella sp. 3B26.</title>
        <authorList>
            <person name="Du J."/>
        </authorList>
    </citation>
    <scope>NUCLEOTIDE SEQUENCE [LARGE SCALE GENOMIC DNA]</scope>
    <source>
        <strain evidence="1 2">3B26</strain>
    </source>
</reference>
<dbReference type="RefSeq" id="WP_240592662.1">
    <property type="nucleotide sequence ID" value="NZ_JAKUDL010000014.1"/>
</dbReference>
<dbReference type="EMBL" id="JAKUDL010000014">
    <property type="protein sequence ID" value="MCH4296705.1"/>
    <property type="molecule type" value="Genomic_DNA"/>
</dbReference>